<dbReference type="GO" id="GO:0008270">
    <property type="term" value="F:zinc ion binding"/>
    <property type="evidence" value="ECO:0007669"/>
    <property type="project" value="InterPro"/>
</dbReference>
<feature type="compositionally biased region" description="Low complexity" evidence="1">
    <location>
        <begin position="28"/>
        <end position="37"/>
    </location>
</feature>
<accession>A0A2G8KAE7</accession>
<dbReference type="CDD" id="cd01644">
    <property type="entry name" value="RT_pepA17"/>
    <property type="match status" value="1"/>
</dbReference>
<proteinExistence type="predicted"/>
<keyword evidence="4" id="KW-1185">Reference proteome</keyword>
<reference evidence="3 4" key="1">
    <citation type="journal article" date="2017" name="PLoS Biol.">
        <title>The sea cucumber genome provides insights into morphological evolution and visceral regeneration.</title>
        <authorList>
            <person name="Zhang X."/>
            <person name="Sun L."/>
            <person name="Yuan J."/>
            <person name="Sun Y."/>
            <person name="Gao Y."/>
            <person name="Zhang L."/>
            <person name="Li S."/>
            <person name="Dai H."/>
            <person name="Hamel J.F."/>
            <person name="Liu C."/>
            <person name="Yu Y."/>
            <person name="Liu S."/>
            <person name="Lin W."/>
            <person name="Guo K."/>
            <person name="Jin S."/>
            <person name="Xu P."/>
            <person name="Storey K.B."/>
            <person name="Huan P."/>
            <person name="Zhang T."/>
            <person name="Zhou Y."/>
            <person name="Zhang J."/>
            <person name="Lin C."/>
            <person name="Li X."/>
            <person name="Xing L."/>
            <person name="Huo D."/>
            <person name="Sun M."/>
            <person name="Wang L."/>
            <person name="Mercier A."/>
            <person name="Li F."/>
            <person name="Yang H."/>
            <person name="Xiang J."/>
        </authorList>
    </citation>
    <scope>NUCLEOTIDE SEQUENCE [LARGE SCALE GENOMIC DNA]</scope>
    <source>
        <strain evidence="3">Shaxun</strain>
        <tissue evidence="3">Muscle</tissue>
    </source>
</reference>
<dbReference type="Proteomes" id="UP000230750">
    <property type="component" value="Unassembled WGS sequence"/>
</dbReference>
<dbReference type="PANTHER" id="PTHR47331">
    <property type="entry name" value="PHD-TYPE DOMAIN-CONTAINING PROTEIN"/>
    <property type="match status" value="1"/>
</dbReference>
<dbReference type="Pfam" id="PF05380">
    <property type="entry name" value="Peptidase_A17"/>
    <property type="match status" value="1"/>
</dbReference>
<sequence length="1857" mass="210660">SKKNTRLKMIEEITDSDDIKDSSHRGSSRSTTSSAAVQARAKAQALKAKFEFTKKEANLRQQERELANALLLLGAEKDYAMAEAEAEVFEAAASEGGRSIIWPNLSLPKVDPQHRTTQYVSEHFPESPKAGENDELKADPVYHTSHHAGLEGLVRKPERLKEEPRNDMSVSHLNSFSNMFLKKELVKSGFRKFSGNPGEYRSWRGSFKQATRDLELKPIQEIDLIIDNIEGNAKVLVQKIYDIHVDRPELGLKRIWAHLDERHGSAEAVEHDLMRRLEEFPKIASRDNVKLEEYGYLLLEAQYVKENERFPGLLVLDSSRGLGPLVQRLPEWLILKWRDKGYQYKERHSVSFPPFEVFVQFVQEQARVQNDPSFMLADAKAANNRMLQKSAVTVRMTGVKDKAKAPNCPIHNSAHELQDCRSFQEKSHEEKTLFVKDNRLCFKCLRPDHFSRNCKSQVKCETCSKGHITIMHRPVPNRESPTASVTPRCTKVCGRSMQGRSCAKICLAKAYLEDKPEQAVLTYVLIDDQSDGSLINENLLNRLDVTMRKSRYAVKTVSGLQEMEGRKLSGLIIESVDGSVRAPAPTLFECDNIPGNMSEIPTPEVAAAFDHLKQIAPRLPPLNKDAEIAILLGRDAPQFHKIREVINGEDNQPWAHRLDLGWVVVGEVCLNGAHIRGDHNHLKRDTITTYYTQVLRNGRMSANFQPCSNMVEIKECQLEESEIGENVFMSTSLDEQLGPSSDDKEFTEMITKEMVKDTAGNWCSPLPFRSNRRKLPNNRHQAETRMKSLVKSLSRDEKKRVHYFEFMAKILDKNLAEPVPVECIESPDEMKEVWYLPHFGVYHPRKPDKLRVVFDSSAVFSGVSLNDVLLSGPDLMNQLLGVLIRFREEPVAITADIEQMFYAFKVREDHRRFLRFLWYENNQTDGKIVTYQMSVHIFGNKPSPAVAISGLRKTGEEGEKVFGSDVRKIVETNFYMDDLLKSLPTVEEAVDVLKRTRDLLLTANIRLHKIASNNTDVLAAFEPDELAPNLTEADLSSKHEGMVQRTLGVCWDLETDSFTFQLTESNPDCCTKRMVLSEINGIFDPIGLAAPVIIKGKMLLREMTHGGVDWDEPLPVELLHEWKMWRDSLSALADVYIPRPFAPCPSSQAVRRELHTFGDASNKAIGAACYLRTICDDSEVHVRLVMGKAKLSPKAATTIPRLELCASVVATEIEKYVTQELQVKIDESKFYTDSKVVLGYITNTKRRFRTYVCNRVNQILRTTSSKQWVYVPSEKNPSDQATRSIPATELNNSMWLVGPDFLRQKHLQTDNDESEAEVVVLVDDPEVCSEKINCNKVNLAQPTLGVERFSRFSSWKSVVRATTNLVHIVTSFKANSDCKGWHICEKTKAVKEVLQAETTIIKSLQSVAFSAEIAELRVGKLSKSNKLITLNPYLDSEGILRVGGRLQHAQLSEKATHPTILPKGNHVTKLIIAHFHRQCSHQGRHITLGTLRNEGYWVIGGQRQITKVIQDCVTCRRLRGKCQDQIMADLPKERVSEAPPFTFVGVDVFGPFAINSRRTRACASQPKRWAALFTCMVTRGVHIEVLESMDSSSFINALRRFFAVRGPARQIRSDCGTNFVGACNEIGHQLGDKELIKRYMLSRGCEWVFNPPHASNMGGAWERMIGIARRILDGILRDVKPSQLTHEVFTTLMAEVAAIINSRPLLPDSNAPEFPLNLSPNMLLTMKSSQVTAPKGTFNQKDLLRSQWRRVQHLSNMFWNKWRKDYLPLLQTREKWQRPRRDIKVGDVVLVKQDAHRNDWPLGIVLDVATSSDGHVRKANVEVIAEDQKQLIRQPVREIVKKTMLRPVREMVPLIAR</sequence>
<dbReference type="STRING" id="307972.A0A2G8KAE7"/>
<dbReference type="PROSITE" id="PS50994">
    <property type="entry name" value="INTEGRASE"/>
    <property type="match status" value="1"/>
</dbReference>
<dbReference type="InterPro" id="IPR012337">
    <property type="entry name" value="RNaseH-like_sf"/>
</dbReference>
<evidence type="ECO:0000313" key="4">
    <source>
        <dbReference type="Proteomes" id="UP000230750"/>
    </source>
</evidence>
<protein>
    <recommendedName>
        <fullName evidence="2">Integrase catalytic domain-containing protein</fullName>
    </recommendedName>
</protein>
<dbReference type="Gene3D" id="1.10.340.70">
    <property type="match status" value="1"/>
</dbReference>
<dbReference type="GO" id="GO:0015074">
    <property type="term" value="P:DNA integration"/>
    <property type="evidence" value="ECO:0007669"/>
    <property type="project" value="InterPro"/>
</dbReference>
<dbReference type="InterPro" id="IPR036397">
    <property type="entry name" value="RNaseH_sf"/>
</dbReference>
<evidence type="ECO:0000256" key="1">
    <source>
        <dbReference type="SAM" id="MobiDB-lite"/>
    </source>
</evidence>
<evidence type="ECO:0000259" key="2">
    <source>
        <dbReference type="PROSITE" id="PS50994"/>
    </source>
</evidence>
<dbReference type="InterPro" id="IPR043502">
    <property type="entry name" value="DNA/RNA_pol_sf"/>
</dbReference>
<dbReference type="PANTHER" id="PTHR47331:SF6">
    <property type="entry name" value="DOUBLECORTIN DOMAIN-CONTAINING PROTEIN"/>
    <property type="match status" value="1"/>
</dbReference>
<feature type="domain" description="Integrase catalytic" evidence="2">
    <location>
        <begin position="1535"/>
        <end position="1723"/>
    </location>
</feature>
<gene>
    <name evidence="3" type="ORF">BSL78_18170</name>
</gene>
<dbReference type="Gene3D" id="3.30.420.10">
    <property type="entry name" value="Ribonuclease H-like superfamily/Ribonuclease H"/>
    <property type="match status" value="1"/>
</dbReference>
<dbReference type="SMART" id="SM00343">
    <property type="entry name" value="ZnF_C2HC"/>
    <property type="match status" value="1"/>
</dbReference>
<dbReference type="InterPro" id="IPR008042">
    <property type="entry name" value="Retrotrans_Pao"/>
</dbReference>
<dbReference type="Pfam" id="PF18701">
    <property type="entry name" value="DUF5641"/>
    <property type="match status" value="1"/>
</dbReference>
<dbReference type="SUPFAM" id="SSF56672">
    <property type="entry name" value="DNA/RNA polymerases"/>
    <property type="match status" value="1"/>
</dbReference>
<dbReference type="SUPFAM" id="SSF53098">
    <property type="entry name" value="Ribonuclease H-like"/>
    <property type="match status" value="1"/>
</dbReference>
<dbReference type="OrthoDB" id="10068969at2759"/>
<evidence type="ECO:0000313" key="3">
    <source>
        <dbReference type="EMBL" id="PIK44986.1"/>
    </source>
</evidence>
<feature type="region of interest" description="Disordered" evidence="1">
    <location>
        <begin position="1"/>
        <end position="37"/>
    </location>
</feature>
<dbReference type="GO" id="GO:0003676">
    <property type="term" value="F:nucleic acid binding"/>
    <property type="evidence" value="ECO:0007669"/>
    <property type="project" value="InterPro"/>
</dbReference>
<name>A0A2G8KAE7_STIJA</name>
<dbReference type="EMBL" id="MRZV01000741">
    <property type="protein sequence ID" value="PIK44986.1"/>
    <property type="molecule type" value="Genomic_DNA"/>
</dbReference>
<dbReference type="InterPro" id="IPR040676">
    <property type="entry name" value="DUF5641"/>
</dbReference>
<dbReference type="InterPro" id="IPR001878">
    <property type="entry name" value="Znf_CCHC"/>
</dbReference>
<feature type="non-terminal residue" evidence="3">
    <location>
        <position position="1"/>
    </location>
</feature>
<comment type="caution">
    <text evidence="3">The sequence shown here is derived from an EMBL/GenBank/DDBJ whole genome shotgun (WGS) entry which is preliminary data.</text>
</comment>
<organism evidence="3 4">
    <name type="scientific">Stichopus japonicus</name>
    <name type="common">Sea cucumber</name>
    <dbReference type="NCBI Taxonomy" id="307972"/>
    <lineage>
        <taxon>Eukaryota</taxon>
        <taxon>Metazoa</taxon>
        <taxon>Echinodermata</taxon>
        <taxon>Eleutherozoa</taxon>
        <taxon>Echinozoa</taxon>
        <taxon>Holothuroidea</taxon>
        <taxon>Aspidochirotacea</taxon>
        <taxon>Aspidochirotida</taxon>
        <taxon>Stichopodidae</taxon>
        <taxon>Apostichopus</taxon>
    </lineage>
</organism>
<dbReference type="InterPro" id="IPR001584">
    <property type="entry name" value="Integrase_cat-core"/>
</dbReference>